<gene>
    <name evidence="2" type="ORF">PGLA1383_LOCUS30635</name>
</gene>
<comment type="caution">
    <text evidence="2">The sequence shown here is derived from an EMBL/GenBank/DDBJ whole genome shotgun (WGS) entry which is preliminary data.</text>
</comment>
<feature type="non-terminal residue" evidence="2">
    <location>
        <position position="1"/>
    </location>
</feature>
<sequence>ELSERNYAAVARDSAALVLREEPERPPFALSLLRAAATRAQGELADTVTDVLSKHMCSKALDGRVIDSQQKFVSFGFMLRALPPSRLSFEEAPSPLEDGDEATMRPADGAAAAAEAAEEEAPPQLQLEDQPDSVVLAQLELMNVGPKLQELSSLRRLRHDISRFCFLDLQQVAVPLLSPDGATLGVFKQHKDCDDAGFDATQVSGAPAEETDEGEAEPATWEAAETADRQTAAKSAQLLQELLRTLARAAGYAASQKADQLLQAALAAALNALLVVGPSPADCVPKGPKSNPKDIDPDKFVGAEDDAAAEAPEGGKEDAEKDENDVWLSLAVIAELAVGALQRLKQKFAKVEKPRATGSKALEDSKGRKTAAATVSKAQAEELAVVSLADEASKELQAADEELHDVWFEKMPELDVNSVAKLVAFSVLCLYHMRRWSNIIVLCRGFNDATCSVFATTFLPLMIGAQKEVCNLSSRGVANTQRYLAEAKTTFDTEQKKLPRKLLRQLALQGELSEPEKLFKKRSSYYEDVVKRQQRVHGAWMTLLESLDASHSLVVRAVPAAMEQLRKSRLLLAEFLHDRNMFSLAVQRDQIKGFEKTGKERALRNDVYLHKQHDSDNI</sequence>
<dbReference type="AlphaFoldDB" id="A0A813FR39"/>
<evidence type="ECO:0000256" key="1">
    <source>
        <dbReference type="SAM" id="MobiDB-lite"/>
    </source>
</evidence>
<organism evidence="2 3">
    <name type="scientific">Polarella glacialis</name>
    <name type="common">Dinoflagellate</name>
    <dbReference type="NCBI Taxonomy" id="89957"/>
    <lineage>
        <taxon>Eukaryota</taxon>
        <taxon>Sar</taxon>
        <taxon>Alveolata</taxon>
        <taxon>Dinophyceae</taxon>
        <taxon>Suessiales</taxon>
        <taxon>Suessiaceae</taxon>
        <taxon>Polarella</taxon>
    </lineage>
</organism>
<evidence type="ECO:0000313" key="2">
    <source>
        <dbReference type="EMBL" id="CAE8612847.1"/>
    </source>
</evidence>
<proteinExistence type="predicted"/>
<reference evidence="2" key="1">
    <citation type="submission" date="2021-02" db="EMBL/GenBank/DDBJ databases">
        <authorList>
            <person name="Dougan E. K."/>
            <person name="Rhodes N."/>
            <person name="Thang M."/>
            <person name="Chan C."/>
        </authorList>
    </citation>
    <scope>NUCLEOTIDE SEQUENCE</scope>
</reference>
<feature type="region of interest" description="Disordered" evidence="1">
    <location>
        <begin position="198"/>
        <end position="218"/>
    </location>
</feature>
<name>A0A813FR39_POLGL</name>
<evidence type="ECO:0000313" key="3">
    <source>
        <dbReference type="Proteomes" id="UP000654075"/>
    </source>
</evidence>
<dbReference type="OrthoDB" id="347018at2759"/>
<keyword evidence="3" id="KW-1185">Reference proteome</keyword>
<dbReference type="EMBL" id="CAJNNV010025171">
    <property type="protein sequence ID" value="CAE8612847.1"/>
    <property type="molecule type" value="Genomic_DNA"/>
</dbReference>
<accession>A0A813FR39</accession>
<feature type="region of interest" description="Disordered" evidence="1">
    <location>
        <begin position="90"/>
        <end position="127"/>
    </location>
</feature>
<protein>
    <submittedName>
        <fullName evidence="2">Uncharacterized protein</fullName>
    </submittedName>
</protein>
<dbReference type="Proteomes" id="UP000654075">
    <property type="component" value="Unassembled WGS sequence"/>
</dbReference>